<accession>A0ACD5AAB9</accession>
<evidence type="ECO:0000313" key="2">
    <source>
        <dbReference type="Proteomes" id="UP001432251"/>
    </source>
</evidence>
<protein>
    <submittedName>
        <fullName evidence="1">Uncharacterized protein</fullName>
    </submittedName>
</protein>
<keyword evidence="2" id="KW-1185">Reference proteome</keyword>
<proteinExistence type="predicted"/>
<dbReference type="Proteomes" id="UP001432251">
    <property type="component" value="Chromosome"/>
</dbReference>
<dbReference type="EMBL" id="CP146022">
    <property type="protein sequence ID" value="WWQ64163.1"/>
    <property type="molecule type" value="Genomic_DNA"/>
</dbReference>
<name>A0ACD5AAB9_9ACTN</name>
<organism evidence="1 2">
    <name type="scientific">Streptomyces citrinus</name>
    <dbReference type="NCBI Taxonomy" id="3118173"/>
    <lineage>
        <taxon>Bacteria</taxon>
        <taxon>Bacillati</taxon>
        <taxon>Actinomycetota</taxon>
        <taxon>Actinomycetes</taxon>
        <taxon>Kitasatosporales</taxon>
        <taxon>Streptomycetaceae</taxon>
        <taxon>Streptomyces</taxon>
    </lineage>
</organism>
<reference evidence="1" key="1">
    <citation type="journal article" date="2025" name="Int. J. Syst. Evol. Microbiol.">
        <title>Streptomyces citrinus sp. nov., with yellow diffusible pigment.</title>
        <authorList>
            <person name="He Y."/>
            <person name="Yang E."/>
            <person name="Xu J."/>
            <person name="Sun Y."/>
            <person name="Sun L."/>
        </authorList>
    </citation>
    <scope>NUCLEOTIDE SEQUENCE</scope>
    <source>
        <strain evidence="1">Q6</strain>
    </source>
</reference>
<gene>
    <name evidence="1" type="ORF">V2W30_12990</name>
</gene>
<evidence type="ECO:0000313" key="1">
    <source>
        <dbReference type="EMBL" id="WWQ64163.1"/>
    </source>
</evidence>
<sequence>MRRAGPGLRPRGLAALAAALTCALYAWGLLHVVGAVLDAEDGGTDSAPPRPCRSAPRAVAPGYLDHHVDLLPLRFVCDTESAGGDTADTVPPYVNPALLVTGLTTVGLGVCAVVAHERDERRRAAVAGAR</sequence>